<name>A0A6A5H6F7_CAERE</name>
<keyword evidence="2" id="KW-0472">Membrane</keyword>
<keyword evidence="2" id="KW-0812">Transmembrane</keyword>
<keyword evidence="2" id="KW-1133">Transmembrane helix</keyword>
<organism evidence="3 4">
    <name type="scientific">Caenorhabditis remanei</name>
    <name type="common">Caenorhabditis vulgaris</name>
    <dbReference type="NCBI Taxonomy" id="31234"/>
    <lineage>
        <taxon>Eukaryota</taxon>
        <taxon>Metazoa</taxon>
        <taxon>Ecdysozoa</taxon>
        <taxon>Nematoda</taxon>
        <taxon>Chromadorea</taxon>
        <taxon>Rhabditida</taxon>
        <taxon>Rhabditina</taxon>
        <taxon>Rhabditomorpha</taxon>
        <taxon>Rhabditoidea</taxon>
        <taxon>Rhabditidae</taxon>
        <taxon>Peloderinae</taxon>
        <taxon>Caenorhabditis</taxon>
    </lineage>
</organism>
<accession>A0A6A5H6F7</accession>
<dbReference type="RefSeq" id="XP_053587588.1">
    <property type="nucleotide sequence ID" value="XM_053728011.1"/>
</dbReference>
<dbReference type="GeneID" id="78775018"/>
<dbReference type="AlphaFoldDB" id="A0A6A5H6F7"/>
<dbReference type="Proteomes" id="UP000483820">
    <property type="component" value="Chromosome III"/>
</dbReference>
<comment type="caution">
    <text evidence="3">The sequence shown here is derived from an EMBL/GenBank/DDBJ whole genome shotgun (WGS) entry which is preliminary data.</text>
</comment>
<proteinExistence type="predicted"/>
<gene>
    <name evidence="3" type="ORF">GCK72_010743</name>
</gene>
<feature type="transmembrane region" description="Helical" evidence="2">
    <location>
        <begin position="29"/>
        <end position="49"/>
    </location>
</feature>
<dbReference type="EMBL" id="WUAV01000003">
    <property type="protein sequence ID" value="KAF1762481.1"/>
    <property type="molecule type" value="Genomic_DNA"/>
</dbReference>
<dbReference type="CTD" id="78775018"/>
<protein>
    <submittedName>
        <fullName evidence="3">Uncharacterized protein</fullName>
    </submittedName>
</protein>
<sequence>MYPVVSDAFPTVFKADLANLAPSGVKKEVLLTLDILVATIIGAMVWMVIPWCSYSLRRMASWWKCINGGDVGKSLNSSVNLVKNIWVFITEADVVDEDTDFNLVQGGKKILVSGWGSIGEVISSGTHFDVGVLLKNFLLGFIEFRLGARDDEDVESTTSELEGISLSNSSRQALWLDHQMVEDVEKARQHDYVQPQQRLHSKSTQWSIEVLSGDKRSSCGWTISISIGTARARSGWTRRETVRAVSPPPVTGSRRQRPALNSTMCPDEDVVERALLNMAVMF</sequence>
<dbReference type="KEGG" id="crq:GCK72_010743"/>
<evidence type="ECO:0000313" key="3">
    <source>
        <dbReference type="EMBL" id="KAF1762481.1"/>
    </source>
</evidence>
<feature type="region of interest" description="Disordered" evidence="1">
    <location>
        <begin position="238"/>
        <end position="261"/>
    </location>
</feature>
<evidence type="ECO:0000313" key="4">
    <source>
        <dbReference type="Proteomes" id="UP000483820"/>
    </source>
</evidence>
<reference evidence="3 4" key="1">
    <citation type="submission" date="2019-12" db="EMBL/GenBank/DDBJ databases">
        <title>Chromosome-level assembly of the Caenorhabditis remanei genome.</title>
        <authorList>
            <person name="Teterina A.A."/>
            <person name="Willis J.H."/>
            <person name="Phillips P.C."/>
        </authorList>
    </citation>
    <scope>NUCLEOTIDE SEQUENCE [LARGE SCALE GENOMIC DNA]</scope>
    <source>
        <strain evidence="3 4">PX506</strain>
        <tissue evidence="3">Whole organism</tissue>
    </source>
</reference>
<evidence type="ECO:0000256" key="2">
    <source>
        <dbReference type="SAM" id="Phobius"/>
    </source>
</evidence>
<evidence type="ECO:0000256" key="1">
    <source>
        <dbReference type="SAM" id="MobiDB-lite"/>
    </source>
</evidence>